<evidence type="ECO:0000313" key="1">
    <source>
        <dbReference type="EMBL" id="GAG46308.1"/>
    </source>
</evidence>
<dbReference type="GO" id="GO:0005886">
    <property type="term" value="C:plasma membrane"/>
    <property type="evidence" value="ECO:0007669"/>
    <property type="project" value="TreeGrafter"/>
</dbReference>
<dbReference type="GO" id="GO:0042910">
    <property type="term" value="F:xenobiotic transmembrane transporter activity"/>
    <property type="evidence" value="ECO:0007669"/>
    <property type="project" value="TreeGrafter"/>
</dbReference>
<comment type="caution">
    <text evidence="1">The sequence shown here is derived from an EMBL/GenBank/DDBJ whole genome shotgun (WGS) entry which is preliminary data.</text>
</comment>
<organism evidence="1">
    <name type="scientific">marine sediment metagenome</name>
    <dbReference type="NCBI Taxonomy" id="412755"/>
    <lineage>
        <taxon>unclassified sequences</taxon>
        <taxon>metagenomes</taxon>
        <taxon>ecological metagenomes</taxon>
    </lineage>
</organism>
<protein>
    <submittedName>
        <fullName evidence="1">Uncharacterized protein</fullName>
    </submittedName>
</protein>
<dbReference type="PANTHER" id="PTHR32063:SF18">
    <property type="entry name" value="CATION EFFLUX SYSTEM PROTEIN"/>
    <property type="match status" value="1"/>
</dbReference>
<feature type="non-terminal residue" evidence="1">
    <location>
        <position position="208"/>
    </location>
</feature>
<dbReference type="EMBL" id="BARS01051533">
    <property type="protein sequence ID" value="GAG46308.1"/>
    <property type="molecule type" value="Genomic_DNA"/>
</dbReference>
<dbReference type="PANTHER" id="PTHR32063">
    <property type="match status" value="1"/>
</dbReference>
<name>X0YC51_9ZZZZ</name>
<dbReference type="AlphaFoldDB" id="X0YC51"/>
<gene>
    <name evidence="1" type="ORF">S01H1_76742</name>
</gene>
<proteinExistence type="predicted"/>
<sequence>MKNPAEFAIERPRVVALATLLALLYGMLSYPDLPRQENPLLRERFAGIRAYLPGASPEQVELLVTKVIEEKVGEVDDIESMFSNTMHGMSFMQVEIKKGPNQERRLQEIREKVLEAQPLLPDGATEPEVDLRVLRTYTMILAMTGEGVGPLVLREHAKRLKRRFELMSDVGKISMLGEAVEEVEVAVDLHALSGRSLSLNGLVTTLAA</sequence>
<reference evidence="1" key="1">
    <citation type="journal article" date="2014" name="Front. Microbiol.">
        <title>High frequency of phylogenetically diverse reductive dehalogenase-homologous genes in deep subseafloor sedimentary metagenomes.</title>
        <authorList>
            <person name="Kawai M."/>
            <person name="Futagami T."/>
            <person name="Toyoda A."/>
            <person name="Takaki Y."/>
            <person name="Nishi S."/>
            <person name="Hori S."/>
            <person name="Arai W."/>
            <person name="Tsubouchi T."/>
            <person name="Morono Y."/>
            <person name="Uchiyama I."/>
            <person name="Ito T."/>
            <person name="Fujiyama A."/>
            <person name="Inagaki F."/>
            <person name="Takami H."/>
        </authorList>
    </citation>
    <scope>NUCLEOTIDE SEQUENCE</scope>
    <source>
        <strain evidence="1">Expedition CK06-06</strain>
    </source>
</reference>
<accession>X0YC51</accession>
<dbReference type="InterPro" id="IPR001036">
    <property type="entry name" value="Acrflvin-R"/>
</dbReference>
<dbReference type="Pfam" id="PF00873">
    <property type="entry name" value="ACR_tran"/>
    <property type="match status" value="1"/>
</dbReference>
<dbReference type="Gene3D" id="3.30.70.1430">
    <property type="entry name" value="Multidrug efflux transporter AcrB pore domain"/>
    <property type="match status" value="1"/>
</dbReference>
<dbReference type="SUPFAM" id="SSF82693">
    <property type="entry name" value="Multidrug efflux transporter AcrB pore domain, PN1, PN2, PC1 and PC2 subdomains"/>
    <property type="match status" value="1"/>
</dbReference>